<evidence type="ECO:0000313" key="3">
    <source>
        <dbReference type="Proteomes" id="UP000034883"/>
    </source>
</evidence>
<name>A0A0F6SHK2_9BACT</name>
<dbReference type="AlphaFoldDB" id="A0A0F6SHK2"/>
<dbReference type="KEGG" id="samy:DB32_007738"/>
<dbReference type="RefSeq" id="WP_053237540.1">
    <property type="nucleotide sequence ID" value="NZ_CP011125.1"/>
</dbReference>
<reference evidence="2 3" key="1">
    <citation type="submission" date="2015-03" db="EMBL/GenBank/DDBJ databases">
        <title>Genome assembly of Sandaracinus amylolyticus DSM 53668.</title>
        <authorList>
            <person name="Sharma G."/>
            <person name="Subramanian S."/>
        </authorList>
    </citation>
    <scope>NUCLEOTIDE SEQUENCE [LARGE SCALE GENOMIC DNA]</scope>
    <source>
        <strain evidence="2 3">DSM 53668</strain>
    </source>
</reference>
<dbReference type="STRING" id="927083.DB32_007738"/>
<organism evidence="2 3">
    <name type="scientific">Sandaracinus amylolyticus</name>
    <dbReference type="NCBI Taxonomy" id="927083"/>
    <lineage>
        <taxon>Bacteria</taxon>
        <taxon>Pseudomonadati</taxon>
        <taxon>Myxococcota</taxon>
        <taxon>Polyangia</taxon>
        <taxon>Polyangiales</taxon>
        <taxon>Sandaracinaceae</taxon>
        <taxon>Sandaracinus</taxon>
    </lineage>
</organism>
<evidence type="ECO:0000256" key="1">
    <source>
        <dbReference type="SAM" id="Phobius"/>
    </source>
</evidence>
<keyword evidence="1" id="KW-0812">Transmembrane</keyword>
<keyword evidence="1" id="KW-1133">Transmembrane helix</keyword>
<dbReference type="EMBL" id="CP011125">
    <property type="protein sequence ID" value="AKF10589.1"/>
    <property type="molecule type" value="Genomic_DNA"/>
</dbReference>
<gene>
    <name evidence="2" type="ORF">DB32_007738</name>
</gene>
<proteinExistence type="predicted"/>
<protein>
    <submittedName>
        <fullName evidence="2">Uncharacterized protein</fullName>
    </submittedName>
</protein>
<keyword evidence="1" id="KW-0472">Membrane</keyword>
<sequence>MSHPDQELVARQLRGLTILDEAHRATTRGSATAGLVFLGLGLAFPAMKIAAIAALSVTWSPFLQRAADIPIWVVAIMIVCGGGIGAYALVNAWKLRAAGSPVLAHLRANADDPLVDMVCQVVVHRGHRTAYFDFTTRRGRVLREVVTGALEGRVADAASTCVPRSR</sequence>
<evidence type="ECO:0000313" key="2">
    <source>
        <dbReference type="EMBL" id="AKF10589.1"/>
    </source>
</evidence>
<keyword evidence="3" id="KW-1185">Reference proteome</keyword>
<accession>A0A0F6SHK2</accession>
<feature type="transmembrane region" description="Helical" evidence="1">
    <location>
        <begin position="33"/>
        <end position="57"/>
    </location>
</feature>
<dbReference type="Proteomes" id="UP000034883">
    <property type="component" value="Chromosome"/>
</dbReference>
<feature type="transmembrane region" description="Helical" evidence="1">
    <location>
        <begin position="69"/>
        <end position="90"/>
    </location>
</feature>